<sequence>MATVSFSGVTKSYGATTVVSGLDLELADGSMTVLVGPSGCGKTTSLRMLAGLEEVTSGNIRIGGQDVTRLEPKQRDIAMVFQNYALYPHLTVRENIAFPLRAKKTPRPEALRRADDIAASLGLGHLVGRKPKDLSGGQQQRVAIGRAIIREPAVFLFDEPLSNLDAKLRVETRTELLRLQRRLGVTSLYVTHDQEEAMTLSDRIVVMRDGHIAQAGPPEDVYRHPADTFVAAFVGSPKMNLIDGAVAAGELRTQSGLRIAVGGPQATAVTIGIRPDDLELSPDQDGSATVELVELLGPRAIVTVRAGEHILTSVVSAAALPELPVGATVALSAAASEVHRFDTDSGLRLPA</sequence>
<dbReference type="PANTHER" id="PTHR43875:SF15">
    <property type="entry name" value="TREHALOSE IMPORT ATP-BINDING PROTEIN SUGC"/>
    <property type="match status" value="1"/>
</dbReference>
<evidence type="ECO:0000256" key="4">
    <source>
        <dbReference type="ARBA" id="ARBA00022741"/>
    </source>
</evidence>
<dbReference type="Pfam" id="PF03459">
    <property type="entry name" value="TOBE"/>
    <property type="match status" value="1"/>
</dbReference>
<dbReference type="PROSITE" id="PS00211">
    <property type="entry name" value="ABC_TRANSPORTER_1"/>
    <property type="match status" value="1"/>
</dbReference>
<evidence type="ECO:0000256" key="9">
    <source>
        <dbReference type="ARBA" id="ARBA00056091"/>
    </source>
</evidence>
<comment type="catalytic activity">
    <reaction evidence="8">
        <text>alpha,alpha-trehalose(out) + ATP + H2O = alpha,alpha-trehalose(in) + ADP + phosphate + H(+)</text>
        <dbReference type="Rhea" id="RHEA:75203"/>
        <dbReference type="ChEBI" id="CHEBI:15377"/>
        <dbReference type="ChEBI" id="CHEBI:15378"/>
        <dbReference type="ChEBI" id="CHEBI:16551"/>
        <dbReference type="ChEBI" id="CHEBI:30616"/>
        <dbReference type="ChEBI" id="CHEBI:43474"/>
        <dbReference type="ChEBI" id="CHEBI:456216"/>
    </reaction>
</comment>
<reference evidence="15 16" key="1">
    <citation type="submission" date="2019-11" db="EMBL/GenBank/DDBJ databases">
        <authorList>
            <person name="Holert J."/>
        </authorList>
    </citation>
    <scope>NUCLEOTIDE SEQUENCE [LARGE SCALE GENOMIC DNA]</scope>
    <source>
        <strain evidence="15">BC8_1</strain>
    </source>
</reference>
<dbReference type="InterPro" id="IPR015855">
    <property type="entry name" value="ABC_transpr_MalK-like"/>
</dbReference>
<dbReference type="CDD" id="cd03301">
    <property type="entry name" value="ABC_MalK_N"/>
    <property type="match status" value="1"/>
</dbReference>
<evidence type="ECO:0000256" key="3">
    <source>
        <dbReference type="ARBA" id="ARBA00022475"/>
    </source>
</evidence>
<dbReference type="InterPro" id="IPR017871">
    <property type="entry name" value="ABC_transporter-like_CS"/>
</dbReference>
<dbReference type="Pfam" id="PF00005">
    <property type="entry name" value="ABC_tran"/>
    <property type="match status" value="1"/>
</dbReference>
<dbReference type="InterPro" id="IPR005116">
    <property type="entry name" value="Transp-assoc_OB_typ1"/>
</dbReference>
<dbReference type="NCBIfam" id="NF008653">
    <property type="entry name" value="PRK11650.1"/>
    <property type="match status" value="1"/>
</dbReference>
<evidence type="ECO:0000256" key="12">
    <source>
        <dbReference type="ARBA" id="ARBA00080647"/>
    </source>
</evidence>
<dbReference type="GO" id="GO:0140359">
    <property type="term" value="F:ABC-type transporter activity"/>
    <property type="evidence" value="ECO:0007669"/>
    <property type="project" value="InterPro"/>
</dbReference>
<dbReference type="GO" id="GO:0055052">
    <property type="term" value="C:ATP-binding cassette (ABC) transporter complex, substrate-binding subunit-containing"/>
    <property type="evidence" value="ECO:0007669"/>
    <property type="project" value="TreeGrafter"/>
</dbReference>
<name>A0A5S9R4U1_MYCVN</name>
<dbReference type="OrthoDB" id="9802264at2"/>
<dbReference type="Pfam" id="PF17912">
    <property type="entry name" value="OB_MalK"/>
    <property type="match status" value="1"/>
</dbReference>
<dbReference type="Proteomes" id="UP000430146">
    <property type="component" value="Unassembled WGS sequence"/>
</dbReference>
<dbReference type="GO" id="GO:0005524">
    <property type="term" value="F:ATP binding"/>
    <property type="evidence" value="ECO:0007669"/>
    <property type="project" value="UniProtKB-KW"/>
</dbReference>
<protein>
    <recommendedName>
        <fullName evidence="11">Trehalose import ATP-binding protein SugC</fullName>
    </recommendedName>
    <alternativeName>
        <fullName evidence="13">Nucleotide-binding domain of SugABC transporter</fullName>
    </alternativeName>
    <alternativeName>
        <fullName evidence="12">SugABC transporter ATPase SugC</fullName>
    </alternativeName>
</protein>
<dbReference type="SUPFAM" id="SSF50331">
    <property type="entry name" value="MOP-like"/>
    <property type="match status" value="1"/>
</dbReference>
<evidence type="ECO:0000256" key="2">
    <source>
        <dbReference type="ARBA" id="ARBA00022448"/>
    </source>
</evidence>
<evidence type="ECO:0000256" key="6">
    <source>
        <dbReference type="ARBA" id="ARBA00022967"/>
    </source>
</evidence>
<dbReference type="SMART" id="SM00382">
    <property type="entry name" value="AAA"/>
    <property type="match status" value="1"/>
</dbReference>
<dbReference type="Gene3D" id="2.40.50.100">
    <property type="match status" value="1"/>
</dbReference>
<dbReference type="InterPro" id="IPR027417">
    <property type="entry name" value="P-loop_NTPase"/>
</dbReference>
<dbReference type="GO" id="GO:0016887">
    <property type="term" value="F:ATP hydrolysis activity"/>
    <property type="evidence" value="ECO:0007669"/>
    <property type="project" value="InterPro"/>
</dbReference>
<dbReference type="InterPro" id="IPR003593">
    <property type="entry name" value="AAA+_ATPase"/>
</dbReference>
<evidence type="ECO:0000256" key="10">
    <source>
        <dbReference type="ARBA" id="ARBA00063658"/>
    </source>
</evidence>
<keyword evidence="2" id="KW-0813">Transport</keyword>
<evidence type="ECO:0000256" key="11">
    <source>
        <dbReference type="ARBA" id="ARBA00072105"/>
    </source>
</evidence>
<dbReference type="AlphaFoldDB" id="A0A5S9R4U1"/>
<dbReference type="SUPFAM" id="SSF52540">
    <property type="entry name" value="P-loop containing nucleoside triphosphate hydrolases"/>
    <property type="match status" value="1"/>
</dbReference>
<gene>
    <name evidence="15" type="primary">ugpC</name>
    <name evidence="15" type="ORF">AELLOGFF_05575</name>
</gene>
<comment type="subunit">
    <text evidence="10">Monomer. Homodimerizes in the presence of ATP. The complex is composed of two ATP-binding proteins (SugC), two transmembrane proteins (SugA and SugB) and a solute-binding protein (LpqY).</text>
</comment>
<evidence type="ECO:0000313" key="15">
    <source>
        <dbReference type="EMBL" id="CAA0129463.1"/>
    </source>
</evidence>
<dbReference type="Gene3D" id="3.40.50.300">
    <property type="entry name" value="P-loop containing nucleotide triphosphate hydrolases"/>
    <property type="match status" value="1"/>
</dbReference>
<accession>A0A5S9R4U1</accession>
<dbReference type="InterPro" id="IPR040582">
    <property type="entry name" value="OB_MalK-like"/>
</dbReference>
<evidence type="ECO:0000313" key="16">
    <source>
        <dbReference type="Proteomes" id="UP000430146"/>
    </source>
</evidence>
<keyword evidence="16" id="KW-1185">Reference proteome</keyword>
<keyword evidence="15" id="KW-0378">Hydrolase</keyword>
<dbReference type="Gene3D" id="2.40.50.140">
    <property type="entry name" value="Nucleic acid-binding proteins"/>
    <property type="match status" value="1"/>
</dbReference>
<proteinExistence type="predicted"/>
<keyword evidence="4" id="KW-0547">Nucleotide-binding</keyword>
<evidence type="ECO:0000256" key="5">
    <source>
        <dbReference type="ARBA" id="ARBA00022840"/>
    </source>
</evidence>
<keyword evidence="6" id="KW-1278">Translocase</keyword>
<organism evidence="15 16">
    <name type="scientific">Mycolicibacterium vanbaalenii</name>
    <name type="common">Mycobacterium vanbaalenii</name>
    <dbReference type="NCBI Taxonomy" id="110539"/>
    <lineage>
        <taxon>Bacteria</taxon>
        <taxon>Bacillati</taxon>
        <taxon>Actinomycetota</taxon>
        <taxon>Actinomycetes</taxon>
        <taxon>Mycobacteriales</taxon>
        <taxon>Mycobacteriaceae</taxon>
        <taxon>Mycolicibacterium</taxon>
    </lineage>
</organism>
<evidence type="ECO:0000256" key="8">
    <source>
        <dbReference type="ARBA" id="ARBA00050305"/>
    </source>
</evidence>
<evidence type="ECO:0000256" key="13">
    <source>
        <dbReference type="ARBA" id="ARBA00082626"/>
    </source>
</evidence>
<dbReference type="InterPro" id="IPR012340">
    <property type="entry name" value="NA-bd_OB-fold"/>
</dbReference>
<dbReference type="FunFam" id="3.40.50.300:FF:000042">
    <property type="entry name" value="Maltose/maltodextrin ABC transporter, ATP-binding protein"/>
    <property type="match status" value="1"/>
</dbReference>
<evidence type="ECO:0000256" key="7">
    <source>
        <dbReference type="ARBA" id="ARBA00023136"/>
    </source>
</evidence>
<keyword evidence="7" id="KW-0472">Membrane</keyword>
<dbReference type="InterPro" id="IPR047641">
    <property type="entry name" value="ABC_transpr_MalK/UgpC-like"/>
</dbReference>
<dbReference type="InterPro" id="IPR008995">
    <property type="entry name" value="Mo/tungstate-bd_C_term_dom"/>
</dbReference>
<comment type="function">
    <text evidence="9">Part of the ABC transporter complex LpqY-SugA-SugB-SugC, which is highly specific for uptake of trehalose. Involved in the recycling of extracellular trehalose released from trehalose-containing molecules synthesized by M.tuberculosis. Trehalose uptake is essential for virulence. Responsible for energy coupling to the transport system.</text>
</comment>
<evidence type="ECO:0000259" key="14">
    <source>
        <dbReference type="PROSITE" id="PS50893"/>
    </source>
</evidence>
<keyword evidence="5 15" id="KW-0067">ATP-binding</keyword>
<dbReference type="PANTHER" id="PTHR43875">
    <property type="entry name" value="MALTODEXTRIN IMPORT ATP-BINDING PROTEIN MSMX"/>
    <property type="match status" value="1"/>
</dbReference>
<keyword evidence="3" id="KW-1003">Cell membrane</keyword>
<dbReference type="EMBL" id="CACSIP010000036">
    <property type="protein sequence ID" value="CAA0129463.1"/>
    <property type="molecule type" value="Genomic_DNA"/>
</dbReference>
<dbReference type="RefSeq" id="WP_159233536.1">
    <property type="nucleotide sequence ID" value="NZ_CACSIP010000036.1"/>
</dbReference>
<evidence type="ECO:0000256" key="1">
    <source>
        <dbReference type="ARBA" id="ARBA00004515"/>
    </source>
</evidence>
<dbReference type="PROSITE" id="PS50893">
    <property type="entry name" value="ABC_TRANSPORTER_2"/>
    <property type="match status" value="1"/>
</dbReference>
<feature type="domain" description="ABC transporter" evidence="14">
    <location>
        <begin position="4"/>
        <end position="234"/>
    </location>
</feature>
<comment type="subcellular location">
    <subcellularLocation>
        <location evidence="1">Cell inner membrane</location>
        <topology evidence="1">Peripheral membrane protein</topology>
        <orientation evidence="1">Cytoplasmic side</orientation>
    </subcellularLocation>
</comment>
<dbReference type="GO" id="GO:0008643">
    <property type="term" value="P:carbohydrate transport"/>
    <property type="evidence" value="ECO:0007669"/>
    <property type="project" value="InterPro"/>
</dbReference>
<dbReference type="InterPro" id="IPR003439">
    <property type="entry name" value="ABC_transporter-like_ATP-bd"/>
</dbReference>